<feature type="non-terminal residue" evidence="1">
    <location>
        <position position="81"/>
    </location>
</feature>
<dbReference type="EMBL" id="JAMKFB020000021">
    <property type="protein sequence ID" value="KAL0163076.1"/>
    <property type="molecule type" value="Genomic_DNA"/>
</dbReference>
<dbReference type="Proteomes" id="UP001529510">
    <property type="component" value="Unassembled WGS sequence"/>
</dbReference>
<protein>
    <submittedName>
        <fullName evidence="1">Uncharacterized protein</fullName>
    </submittedName>
</protein>
<organism evidence="1 2">
    <name type="scientific">Cirrhinus mrigala</name>
    <name type="common">Mrigala</name>
    <dbReference type="NCBI Taxonomy" id="683832"/>
    <lineage>
        <taxon>Eukaryota</taxon>
        <taxon>Metazoa</taxon>
        <taxon>Chordata</taxon>
        <taxon>Craniata</taxon>
        <taxon>Vertebrata</taxon>
        <taxon>Euteleostomi</taxon>
        <taxon>Actinopterygii</taxon>
        <taxon>Neopterygii</taxon>
        <taxon>Teleostei</taxon>
        <taxon>Ostariophysi</taxon>
        <taxon>Cypriniformes</taxon>
        <taxon>Cyprinidae</taxon>
        <taxon>Labeoninae</taxon>
        <taxon>Labeonini</taxon>
        <taxon>Cirrhinus</taxon>
    </lineage>
</organism>
<accession>A0ABD0NPA2</accession>
<proteinExistence type="predicted"/>
<gene>
    <name evidence="1" type="ORF">M9458_042472</name>
</gene>
<sequence>SCQTLPVHTVEAETQAKDLLDNSTQTQDQISQTLSLDQDISGFPGLLDFLHRVEDVVIKELVKNSKSHAFDGFEVNWEDQN</sequence>
<name>A0ABD0NPA2_CIRMR</name>
<keyword evidence="2" id="KW-1185">Reference proteome</keyword>
<evidence type="ECO:0000313" key="2">
    <source>
        <dbReference type="Proteomes" id="UP001529510"/>
    </source>
</evidence>
<comment type="caution">
    <text evidence="1">The sequence shown here is derived from an EMBL/GenBank/DDBJ whole genome shotgun (WGS) entry which is preliminary data.</text>
</comment>
<dbReference type="AlphaFoldDB" id="A0ABD0NPA2"/>
<evidence type="ECO:0000313" key="1">
    <source>
        <dbReference type="EMBL" id="KAL0163076.1"/>
    </source>
</evidence>
<reference evidence="1 2" key="1">
    <citation type="submission" date="2024-05" db="EMBL/GenBank/DDBJ databases">
        <title>Genome sequencing and assembly of Indian major carp, Cirrhinus mrigala (Hamilton, 1822).</title>
        <authorList>
            <person name="Mohindra V."/>
            <person name="Chowdhury L.M."/>
            <person name="Lal K."/>
            <person name="Jena J.K."/>
        </authorList>
    </citation>
    <scope>NUCLEOTIDE SEQUENCE [LARGE SCALE GENOMIC DNA]</scope>
    <source>
        <strain evidence="1">CM1030</strain>
        <tissue evidence="1">Blood</tissue>
    </source>
</reference>
<feature type="non-terminal residue" evidence="1">
    <location>
        <position position="1"/>
    </location>
</feature>